<dbReference type="InterPro" id="IPR018960">
    <property type="entry name" value="DUF1990"/>
</dbReference>
<evidence type="ECO:0000259" key="1">
    <source>
        <dbReference type="Pfam" id="PF09348"/>
    </source>
</evidence>
<dbReference type="InterPro" id="IPR014457">
    <property type="entry name" value="UCP010260"/>
</dbReference>
<dbReference type="RefSeq" id="WP_091124480.1">
    <property type="nucleotide sequence ID" value="NZ_FOLB01000009.1"/>
</dbReference>
<dbReference type="PANTHER" id="PTHR34202">
    <property type="entry name" value="UPF0548 PROTEIN"/>
    <property type="match status" value="1"/>
</dbReference>
<dbReference type="AlphaFoldDB" id="A0A1I1L1U7"/>
<dbReference type="PIRSF" id="PIRSF010260">
    <property type="entry name" value="UCP010260"/>
    <property type="match status" value="1"/>
</dbReference>
<dbReference type="STRING" id="574651.SAMN04487968_10990"/>
<proteinExistence type="predicted"/>
<dbReference type="OrthoDB" id="120660at2"/>
<feature type="domain" description="DUF1990" evidence="1">
    <location>
        <begin position="19"/>
        <end position="171"/>
    </location>
</feature>
<protein>
    <submittedName>
        <fullName evidence="2">Uncharacterized protein, UPF0548 family</fullName>
    </submittedName>
</protein>
<gene>
    <name evidence="2" type="ORF">SAMN04487968_10990</name>
</gene>
<accession>A0A1I1L1U7</accession>
<keyword evidence="3" id="KW-1185">Reference proteome</keyword>
<dbReference type="Pfam" id="PF09348">
    <property type="entry name" value="DUF1990"/>
    <property type="match status" value="1"/>
</dbReference>
<evidence type="ECO:0000313" key="3">
    <source>
        <dbReference type="Proteomes" id="UP000198832"/>
    </source>
</evidence>
<name>A0A1I1L1U7_9ACTN</name>
<dbReference type="PANTHER" id="PTHR34202:SF1">
    <property type="entry name" value="UPF0548 PROTEIN"/>
    <property type="match status" value="1"/>
</dbReference>
<dbReference type="Proteomes" id="UP000198832">
    <property type="component" value="Unassembled WGS sequence"/>
</dbReference>
<organism evidence="2 3">
    <name type="scientific">Nocardioides terrae</name>
    <dbReference type="NCBI Taxonomy" id="574651"/>
    <lineage>
        <taxon>Bacteria</taxon>
        <taxon>Bacillati</taxon>
        <taxon>Actinomycetota</taxon>
        <taxon>Actinomycetes</taxon>
        <taxon>Propionibacteriales</taxon>
        <taxon>Nocardioidaceae</taxon>
        <taxon>Nocardioides</taxon>
    </lineage>
</organism>
<sequence>MGTSLPAATAAALRAADLTYPEVGATTGALPPGYRHLTRTRILDAADLTTAADRLMTWQVHERAGLRVAASSLRAEPGAVVVMRLGLGPLAVRIPCRVVYVIDEPDRQGFAYGSLPGHPESGEELFLVHQDGGGRVHFTVEVFSRPATLLARAGGVLTRLFQDLMTARYLRVIDR</sequence>
<dbReference type="EMBL" id="FOLB01000009">
    <property type="protein sequence ID" value="SFC66512.1"/>
    <property type="molecule type" value="Genomic_DNA"/>
</dbReference>
<reference evidence="2 3" key="1">
    <citation type="submission" date="2016-10" db="EMBL/GenBank/DDBJ databases">
        <authorList>
            <person name="de Groot N.N."/>
        </authorList>
    </citation>
    <scope>NUCLEOTIDE SEQUENCE [LARGE SCALE GENOMIC DNA]</scope>
    <source>
        <strain evidence="2 3">CGMCC 1.7056</strain>
    </source>
</reference>
<evidence type="ECO:0000313" key="2">
    <source>
        <dbReference type="EMBL" id="SFC66512.1"/>
    </source>
</evidence>
<dbReference type="SUPFAM" id="SSF55961">
    <property type="entry name" value="Bet v1-like"/>
    <property type="match status" value="1"/>
</dbReference>